<evidence type="ECO:0000313" key="3">
    <source>
        <dbReference type="Proteomes" id="UP000738431"/>
    </source>
</evidence>
<reference evidence="2 3" key="1">
    <citation type="submission" date="2023-12" db="EMBL/GenBank/DDBJ databases">
        <title>Description of an unclassified Opitutus bacterium of Verrucomicrobiota.</title>
        <authorList>
            <person name="Zhang D.-F."/>
        </authorList>
    </citation>
    <scope>NUCLEOTIDE SEQUENCE [LARGE SCALE GENOMIC DNA]</scope>
    <source>
        <strain evidence="2 3">WL0086</strain>
    </source>
</reference>
<proteinExistence type="predicted"/>
<gene>
    <name evidence="2" type="ORF">K1X11_016920</name>
</gene>
<dbReference type="InterPro" id="IPR027266">
    <property type="entry name" value="TrmE/GcvT-like"/>
</dbReference>
<evidence type="ECO:0000256" key="1">
    <source>
        <dbReference type="ARBA" id="ARBA00022946"/>
    </source>
</evidence>
<dbReference type="PANTHER" id="PTHR22602:SF0">
    <property type="entry name" value="TRANSFERASE CAF17, MITOCHONDRIAL-RELATED"/>
    <property type="match status" value="1"/>
</dbReference>
<sequence length="281" mass="29231">MRGEDAAEFLQGQFSQDLRGLASGGVAYGFWLGRTGKVEGDSWIVAAGEDAFRVFSRSLLAGALIERLERFIIADDVELADETAAWEASWWSEAAAVEPGDSETSTYVLREGGGLLDGSVIRLVKRREGLSAAELGADAGASQVSEAEVEAARIAGGVPRVPVDIGPNDLPQEGGLETIGVSFNKGCYLGQEVMARLKTTGRVRRRLVVVSGDGEVPAAAASELKDGDKVVAELRSRVGLAKGGWVGLAMAGAALAGQEAGELQRADGGGVVSWRSRGVSG</sequence>
<evidence type="ECO:0008006" key="4">
    <source>
        <dbReference type="Google" id="ProtNLM"/>
    </source>
</evidence>
<name>A0ABZ1C461_9BACT</name>
<dbReference type="InterPro" id="IPR017703">
    <property type="entry name" value="YgfZ/GCV_T_CS"/>
</dbReference>
<dbReference type="SUPFAM" id="SSF103025">
    <property type="entry name" value="Folate-binding domain"/>
    <property type="match status" value="1"/>
</dbReference>
<evidence type="ECO:0000313" key="2">
    <source>
        <dbReference type="EMBL" id="WRQ86501.1"/>
    </source>
</evidence>
<protein>
    <recommendedName>
        <fullName evidence="4">Aminomethyltransferase folate-binding domain-containing protein</fullName>
    </recommendedName>
</protein>
<organism evidence="2 3">
    <name type="scientific">Actomonas aquatica</name>
    <dbReference type="NCBI Taxonomy" id="2866162"/>
    <lineage>
        <taxon>Bacteria</taxon>
        <taxon>Pseudomonadati</taxon>
        <taxon>Verrucomicrobiota</taxon>
        <taxon>Opitutia</taxon>
        <taxon>Opitutales</taxon>
        <taxon>Opitutaceae</taxon>
        <taxon>Actomonas</taxon>
    </lineage>
</organism>
<dbReference type="InterPro" id="IPR045179">
    <property type="entry name" value="YgfZ/GcvT"/>
</dbReference>
<dbReference type="PANTHER" id="PTHR22602">
    <property type="entry name" value="TRANSFERASE CAF17, MITOCHONDRIAL-RELATED"/>
    <property type="match status" value="1"/>
</dbReference>
<dbReference type="Gene3D" id="3.30.1360.120">
    <property type="entry name" value="Probable tRNA modification gtpase trme, domain 1"/>
    <property type="match status" value="1"/>
</dbReference>
<keyword evidence="1" id="KW-0809">Transit peptide</keyword>
<dbReference type="Proteomes" id="UP000738431">
    <property type="component" value="Chromosome"/>
</dbReference>
<accession>A0ABZ1C461</accession>
<keyword evidence="3" id="KW-1185">Reference proteome</keyword>
<dbReference type="EMBL" id="CP139781">
    <property type="protein sequence ID" value="WRQ86501.1"/>
    <property type="molecule type" value="Genomic_DNA"/>
</dbReference>
<dbReference type="RefSeq" id="WP_221031422.1">
    <property type="nucleotide sequence ID" value="NZ_CP139781.1"/>
</dbReference>
<dbReference type="NCBIfam" id="TIGR03317">
    <property type="entry name" value="ygfZ_signature"/>
    <property type="match status" value="1"/>
</dbReference>